<protein>
    <submittedName>
        <fullName evidence="3">Membrane anchored protein</fullName>
    </submittedName>
</protein>
<dbReference type="RefSeq" id="WP_019167561.1">
    <property type="nucleotide sequence ID" value="NZ_CAIB01000046.1"/>
</dbReference>
<feature type="compositionally biased region" description="Polar residues" evidence="1">
    <location>
        <begin position="142"/>
        <end position="155"/>
    </location>
</feature>
<name>A0A380G614_STAIN</name>
<dbReference type="AlphaFoldDB" id="A0A380G614"/>
<feature type="region of interest" description="Disordered" evidence="1">
    <location>
        <begin position="69"/>
        <end position="282"/>
    </location>
</feature>
<evidence type="ECO:0000313" key="4">
    <source>
        <dbReference type="Proteomes" id="UP000255549"/>
    </source>
</evidence>
<feature type="compositionally biased region" description="Gly residues" evidence="1">
    <location>
        <begin position="231"/>
        <end position="249"/>
    </location>
</feature>
<evidence type="ECO:0000256" key="2">
    <source>
        <dbReference type="SAM" id="Phobius"/>
    </source>
</evidence>
<feature type="compositionally biased region" description="Polar residues" evidence="1">
    <location>
        <begin position="258"/>
        <end position="282"/>
    </location>
</feature>
<keyword evidence="2" id="KW-1133">Transmembrane helix</keyword>
<accession>A0A380G614</accession>
<feature type="compositionally biased region" description="Acidic residues" evidence="1">
    <location>
        <begin position="101"/>
        <end position="111"/>
    </location>
</feature>
<dbReference type="Proteomes" id="UP000255549">
    <property type="component" value="Unassembled WGS sequence"/>
</dbReference>
<feature type="compositionally biased region" description="Basic and acidic residues" evidence="1">
    <location>
        <begin position="156"/>
        <end position="174"/>
    </location>
</feature>
<evidence type="ECO:0000256" key="1">
    <source>
        <dbReference type="SAM" id="MobiDB-lite"/>
    </source>
</evidence>
<feature type="transmembrane region" description="Helical" evidence="2">
    <location>
        <begin position="12"/>
        <end position="32"/>
    </location>
</feature>
<feature type="compositionally biased region" description="Basic and acidic residues" evidence="1">
    <location>
        <begin position="131"/>
        <end position="141"/>
    </location>
</feature>
<reference evidence="3 4" key="1">
    <citation type="submission" date="2018-06" db="EMBL/GenBank/DDBJ databases">
        <authorList>
            <consortium name="Pathogen Informatics"/>
            <person name="Doyle S."/>
        </authorList>
    </citation>
    <scope>NUCLEOTIDE SEQUENCE [LARGE SCALE GENOMIC DNA]</scope>
    <source>
        <strain evidence="4">NCTC 11048</strain>
    </source>
</reference>
<dbReference type="OrthoDB" id="2414209at2"/>
<feature type="compositionally biased region" description="Basic and acidic residues" evidence="1">
    <location>
        <begin position="209"/>
        <end position="220"/>
    </location>
</feature>
<dbReference type="EMBL" id="UHDP01000003">
    <property type="protein sequence ID" value="SUM46202.1"/>
    <property type="molecule type" value="Genomic_DNA"/>
</dbReference>
<dbReference type="NCBIfam" id="NF039170">
    <property type="entry name" value="SdrH_fam_CTERM"/>
    <property type="match status" value="1"/>
</dbReference>
<sequence>MVEHQKEHRVKRLFKIGLGSTSILYVVSPLLLSHEVVQAAEVNEVPTTLNTMTVTSYYEQIDERRSVITSDRHVAETPTFTPTKITADEIEDKPTENVKPDDDELTTDESESTLPSTEHHPSNEQPGTEEVPSHKENEHNNDSSQANQPSQPDQSETQKDEDQVVKPEKDEHKKPNQSQEDQPSKNPNTKPNKPDKPDRPDKPALPPKEPNRPNQKDDHSNNTPPPATDNGGHGNGGEMTESNGGGGHEGSPQKNEHLSNGNDGQVQQNGTVESSNQPNHYGSSAYDAYAGLLNNNYKYNPLFKEEVARLSEFGNQVPQDIKNLSRKEQFKQNEFLDDLQRSTDYFRYQYFNPLSTEQYYHRLDKQVLALVTGEFGSMPDFKKNGDKSRVNKHQQDKVKKIEQHGENFNTHHMKDMKEDTGKSLSYKPMIYIGVVMVGFVGLISMILWKRLHHYWK</sequence>
<proteinExistence type="predicted"/>
<dbReference type="STRING" id="1141106.GCA_000308095_02281"/>
<keyword evidence="2" id="KW-0812">Transmembrane</keyword>
<evidence type="ECO:0000313" key="3">
    <source>
        <dbReference type="EMBL" id="SUM46202.1"/>
    </source>
</evidence>
<organism evidence="3 4">
    <name type="scientific">Staphylococcus intermedius NCTC 11048</name>
    <dbReference type="NCBI Taxonomy" id="1141106"/>
    <lineage>
        <taxon>Bacteria</taxon>
        <taxon>Bacillati</taxon>
        <taxon>Bacillota</taxon>
        <taxon>Bacilli</taxon>
        <taxon>Bacillales</taxon>
        <taxon>Staphylococcaceae</taxon>
        <taxon>Staphylococcus</taxon>
        <taxon>Staphylococcus intermedius group</taxon>
    </lineage>
</organism>
<keyword evidence="4" id="KW-1185">Reference proteome</keyword>
<gene>
    <name evidence="3" type="primary">spsH</name>
    <name evidence="3" type="ORF">NCTC11048_01213</name>
</gene>
<keyword evidence="2" id="KW-0472">Membrane</keyword>
<feature type="compositionally biased region" description="Basic and acidic residues" evidence="1">
    <location>
        <begin position="192"/>
        <end position="202"/>
    </location>
</feature>
<feature type="transmembrane region" description="Helical" evidence="2">
    <location>
        <begin position="429"/>
        <end position="448"/>
    </location>
</feature>